<dbReference type="KEGG" id="ssau:H8M03_08000"/>
<evidence type="ECO:0000313" key="1">
    <source>
        <dbReference type="EMBL" id="QNM81978.1"/>
    </source>
</evidence>
<gene>
    <name evidence="1" type="ORF">H8M03_08000</name>
</gene>
<evidence type="ECO:0000313" key="2">
    <source>
        <dbReference type="Proteomes" id="UP000515861"/>
    </source>
</evidence>
<dbReference type="RefSeq" id="WP_187478934.1">
    <property type="nucleotide sequence ID" value="NZ_CP060697.1"/>
</dbReference>
<reference evidence="1 2" key="1">
    <citation type="submission" date="2020-08" db="EMBL/GenBank/DDBJ databases">
        <title>Sphingomonas sp. sand1-3 16S ribosomal RNA gene Genome sequencing and assembly.</title>
        <authorList>
            <person name="Kang M."/>
        </authorList>
    </citation>
    <scope>NUCLEOTIDE SEQUENCE [LARGE SCALE GENOMIC DNA]</scope>
    <source>
        <strain evidence="2">sand1-3</strain>
    </source>
</reference>
<organism evidence="1 2">
    <name type="scientific">Sphingomonas sabuli</name>
    <dbReference type="NCBI Taxonomy" id="2764186"/>
    <lineage>
        <taxon>Bacteria</taxon>
        <taxon>Pseudomonadati</taxon>
        <taxon>Pseudomonadota</taxon>
        <taxon>Alphaproteobacteria</taxon>
        <taxon>Sphingomonadales</taxon>
        <taxon>Sphingomonadaceae</taxon>
        <taxon>Sphingomonas</taxon>
    </lineage>
</organism>
<proteinExistence type="predicted"/>
<accession>A0A7G9L029</accession>
<dbReference type="Proteomes" id="UP000515861">
    <property type="component" value="Chromosome"/>
</dbReference>
<protein>
    <submittedName>
        <fullName evidence="1">Uncharacterized protein</fullName>
    </submittedName>
</protein>
<dbReference type="EMBL" id="CP060697">
    <property type="protein sequence ID" value="QNM81978.1"/>
    <property type="molecule type" value="Genomic_DNA"/>
</dbReference>
<name>A0A7G9L029_9SPHN</name>
<sequence>MTNKTKIFARRRKTFARHETPTLLQLMTPRESRQARDIAYQAALSVIG</sequence>
<keyword evidence="2" id="KW-1185">Reference proteome</keyword>
<dbReference type="AlphaFoldDB" id="A0A7G9L029"/>